<dbReference type="GO" id="GO:0005507">
    <property type="term" value="F:copper ion binding"/>
    <property type="evidence" value="ECO:0007669"/>
    <property type="project" value="InterPro"/>
</dbReference>
<feature type="domain" description="Plastocyanin-like" evidence="13">
    <location>
        <begin position="215"/>
        <end position="362"/>
    </location>
</feature>
<evidence type="ECO:0000313" key="16">
    <source>
        <dbReference type="EMBL" id="QBZ58298.1"/>
    </source>
</evidence>
<dbReference type="GO" id="GO:0052716">
    <property type="term" value="F:hydroquinone:oxygen oxidoreductase activity"/>
    <property type="evidence" value="ECO:0007669"/>
    <property type="project" value="UniProtKB-EC"/>
</dbReference>
<dbReference type="InterPro" id="IPR011707">
    <property type="entry name" value="Cu-oxidase-like_N"/>
</dbReference>
<evidence type="ECO:0000256" key="6">
    <source>
        <dbReference type="ARBA" id="ARBA00022729"/>
    </source>
</evidence>
<keyword evidence="5" id="KW-0479">Metal-binding</keyword>
<dbReference type="PANTHER" id="PTHR11709">
    <property type="entry name" value="MULTI-COPPER OXIDASE"/>
    <property type="match status" value="1"/>
</dbReference>
<comment type="cofactor">
    <cofactor evidence="2">
        <name>Cu cation</name>
        <dbReference type="ChEBI" id="CHEBI:23378"/>
    </cofactor>
</comment>
<gene>
    <name evidence="16" type="ORF">PoMZ_03243</name>
</gene>
<feature type="signal peptide" evidence="12">
    <location>
        <begin position="1"/>
        <end position="19"/>
    </location>
</feature>
<feature type="domain" description="Plastocyanin-like" evidence="15">
    <location>
        <begin position="93"/>
        <end position="204"/>
    </location>
</feature>
<dbReference type="Gene3D" id="2.60.40.420">
    <property type="entry name" value="Cupredoxins - blue copper proteins"/>
    <property type="match status" value="3"/>
</dbReference>
<evidence type="ECO:0000259" key="14">
    <source>
        <dbReference type="Pfam" id="PF07731"/>
    </source>
</evidence>
<evidence type="ECO:0000256" key="4">
    <source>
        <dbReference type="ARBA" id="ARBA00012297"/>
    </source>
</evidence>
<dbReference type="PROSITE" id="PS00079">
    <property type="entry name" value="MULTICOPPER_OXIDASE1"/>
    <property type="match status" value="1"/>
</dbReference>
<protein>
    <recommendedName>
        <fullName evidence="4">laccase</fullName>
        <ecNumber evidence="4">1.10.3.2</ecNumber>
    </recommendedName>
</protein>
<evidence type="ECO:0000256" key="9">
    <source>
        <dbReference type="ARBA" id="ARBA00023157"/>
    </source>
</evidence>
<evidence type="ECO:0000256" key="5">
    <source>
        <dbReference type="ARBA" id="ARBA00022723"/>
    </source>
</evidence>
<proteinExistence type="inferred from homology"/>
<evidence type="ECO:0000313" key="17">
    <source>
        <dbReference type="Proteomes" id="UP000294847"/>
    </source>
</evidence>
<dbReference type="SUPFAM" id="SSF49503">
    <property type="entry name" value="Cupredoxins"/>
    <property type="match status" value="3"/>
</dbReference>
<keyword evidence="8" id="KW-0186">Copper</keyword>
<reference evidence="16 17" key="1">
    <citation type="journal article" date="2019" name="Mol. Biol. Evol.">
        <title>Blast fungal genomes show frequent chromosomal changes, gene gains and losses, and effector gene turnover.</title>
        <authorList>
            <person name="Gomez Luciano L.B."/>
            <person name="Jason Tsai I."/>
            <person name="Chuma I."/>
            <person name="Tosa Y."/>
            <person name="Chen Y.H."/>
            <person name="Li J.Y."/>
            <person name="Li M.Y."/>
            <person name="Jade Lu M.Y."/>
            <person name="Nakayashiki H."/>
            <person name="Li W.H."/>
        </authorList>
    </citation>
    <scope>NUCLEOTIDE SEQUENCE [LARGE SCALE GENOMIC DNA]</scope>
    <source>
        <strain evidence="16">MZ5-1-6</strain>
    </source>
</reference>
<dbReference type="PROSITE" id="PS00080">
    <property type="entry name" value="MULTICOPPER_OXIDASE2"/>
    <property type="match status" value="1"/>
</dbReference>
<dbReference type="FunFam" id="2.60.40.420:FF:000046">
    <property type="entry name" value="Multicopper oxidase"/>
    <property type="match status" value="1"/>
</dbReference>
<sequence>MKVTSFFRGLGMFVGLAVAAPHASNSDQALGLFPREPGVSPAFDLSKRQSCHTPTNRACWSPGFDINTDYEDKIPDTGVTRQYTLTLTEQWNWLGPDGQRKEVAMLINGGYPGPTIRASWGDWIEVTVVNNLEINGTSFHWHGIRMLNNCVNDGANGITECPIAPNKSRKYRFRAQQYGTSWYHSHFSGQYANGVVGHILIDGPASTPYEEDLGILSITDWYYKGADRIQYELIPSPGRAPPSDNILFNGKGISPPGRPAGGSYQRTVLKPGRRHRLRIVNPSVDNVFKVRLAGHPFTVIQTDFVPVQAFTTNELLVGIGQRYDVTIEANQSVGNYWFNVTVTCGGTTNALTPASIFQYEGASSTALPTNPGPALDTTCLDIINFSPVVRKDFPEAVFRASSDNTLNTAVTTKNWEGVQRVYWTVNNVDMNITWDEPTLEYVAKGNTNIPQRYNLFRVPRGNEWSVWIINNPIPAPHPMHLHGHDFYVLGRSANMPTATVFDPARDTAGLTWTNPTRRDVTMLPGNGWLAVAFRTDNPGAWLFHCHIAWHVAQGLSVQFLERVDEIPATVNLAELEPTCRDWTAYYETSPNKQHDSGLRTGGNSTARAV</sequence>
<dbReference type="CDD" id="cd13854">
    <property type="entry name" value="CuRO_1_MaLCC_like"/>
    <property type="match status" value="1"/>
</dbReference>
<dbReference type="PANTHER" id="PTHR11709:SF87">
    <property type="entry name" value="LACCASE"/>
    <property type="match status" value="1"/>
</dbReference>
<dbReference type="Pfam" id="PF07731">
    <property type="entry name" value="Cu-oxidase_2"/>
    <property type="match status" value="1"/>
</dbReference>
<evidence type="ECO:0000256" key="11">
    <source>
        <dbReference type="ARBA" id="ARBA00023185"/>
    </source>
</evidence>
<dbReference type="InterPro" id="IPR033138">
    <property type="entry name" value="Cu_oxidase_CS"/>
</dbReference>
<feature type="domain" description="Plastocyanin-like" evidence="14">
    <location>
        <begin position="436"/>
        <end position="563"/>
    </location>
</feature>
<dbReference type="InterPro" id="IPR001117">
    <property type="entry name" value="Cu-oxidase_2nd"/>
</dbReference>
<name>A0A4P7N6S4_PYROR</name>
<comment type="similarity">
    <text evidence="3">Belongs to the multicopper oxidase family.</text>
</comment>
<dbReference type="EC" id="1.10.3.2" evidence="4"/>
<dbReference type="Proteomes" id="UP000294847">
    <property type="component" value="Chromosome 3"/>
</dbReference>
<evidence type="ECO:0000256" key="2">
    <source>
        <dbReference type="ARBA" id="ARBA00001935"/>
    </source>
</evidence>
<accession>A0A4P7N6S4</accession>
<evidence type="ECO:0000256" key="10">
    <source>
        <dbReference type="ARBA" id="ARBA00023180"/>
    </source>
</evidence>
<keyword evidence="10" id="KW-0325">Glycoprotein</keyword>
<evidence type="ECO:0000259" key="13">
    <source>
        <dbReference type="Pfam" id="PF00394"/>
    </source>
</evidence>
<dbReference type="InterPro" id="IPR045087">
    <property type="entry name" value="Cu-oxidase_fam"/>
</dbReference>
<keyword evidence="6 12" id="KW-0732">Signal</keyword>
<evidence type="ECO:0000256" key="8">
    <source>
        <dbReference type="ARBA" id="ARBA00023008"/>
    </source>
</evidence>
<evidence type="ECO:0000256" key="12">
    <source>
        <dbReference type="SAM" id="SignalP"/>
    </source>
</evidence>
<dbReference type="InterPro" id="IPR002355">
    <property type="entry name" value="Cu_oxidase_Cu_BS"/>
</dbReference>
<dbReference type="AlphaFoldDB" id="A0A4P7N6S4"/>
<dbReference type="Pfam" id="PF00394">
    <property type="entry name" value="Cu-oxidase"/>
    <property type="match status" value="1"/>
</dbReference>
<comment type="catalytic activity">
    <reaction evidence="1">
        <text>4 hydroquinone + O2 = 4 benzosemiquinone + 2 H2O</text>
        <dbReference type="Rhea" id="RHEA:11276"/>
        <dbReference type="ChEBI" id="CHEBI:15377"/>
        <dbReference type="ChEBI" id="CHEBI:15379"/>
        <dbReference type="ChEBI" id="CHEBI:17594"/>
        <dbReference type="ChEBI" id="CHEBI:17977"/>
        <dbReference type="EC" id="1.10.3.2"/>
    </reaction>
</comment>
<dbReference type="InterPro" id="IPR008972">
    <property type="entry name" value="Cupredoxin"/>
</dbReference>
<dbReference type="GO" id="GO:0046274">
    <property type="term" value="P:lignin catabolic process"/>
    <property type="evidence" value="ECO:0007669"/>
    <property type="project" value="UniProtKB-KW"/>
</dbReference>
<dbReference type="EMBL" id="CP034206">
    <property type="protein sequence ID" value="QBZ58298.1"/>
    <property type="molecule type" value="Genomic_DNA"/>
</dbReference>
<evidence type="ECO:0000256" key="1">
    <source>
        <dbReference type="ARBA" id="ARBA00000349"/>
    </source>
</evidence>
<dbReference type="Pfam" id="PF07732">
    <property type="entry name" value="Cu-oxidase_3"/>
    <property type="match status" value="1"/>
</dbReference>
<organism evidence="16 17">
    <name type="scientific">Pyricularia oryzae</name>
    <name type="common">Rice blast fungus</name>
    <name type="synonym">Magnaporthe oryzae</name>
    <dbReference type="NCBI Taxonomy" id="318829"/>
    <lineage>
        <taxon>Eukaryota</taxon>
        <taxon>Fungi</taxon>
        <taxon>Dikarya</taxon>
        <taxon>Ascomycota</taxon>
        <taxon>Pezizomycotina</taxon>
        <taxon>Sordariomycetes</taxon>
        <taxon>Sordariomycetidae</taxon>
        <taxon>Magnaporthales</taxon>
        <taxon>Pyriculariaceae</taxon>
        <taxon>Pyricularia</taxon>
    </lineage>
</organism>
<dbReference type="FunFam" id="2.60.40.420:FF:000021">
    <property type="entry name" value="Extracellular dihydrogeodin oxidase/laccase"/>
    <property type="match status" value="1"/>
</dbReference>
<keyword evidence="9" id="KW-1015">Disulfide bond</keyword>
<evidence type="ECO:0000256" key="7">
    <source>
        <dbReference type="ARBA" id="ARBA00023002"/>
    </source>
</evidence>
<dbReference type="CDD" id="cd13901">
    <property type="entry name" value="CuRO_3_MaLCC_like"/>
    <property type="match status" value="1"/>
</dbReference>
<dbReference type="CDD" id="cd13880">
    <property type="entry name" value="CuRO_2_MaLCC_like"/>
    <property type="match status" value="1"/>
</dbReference>
<dbReference type="InterPro" id="IPR011706">
    <property type="entry name" value="Cu-oxidase_C"/>
</dbReference>
<evidence type="ECO:0000256" key="3">
    <source>
        <dbReference type="ARBA" id="ARBA00010609"/>
    </source>
</evidence>
<evidence type="ECO:0000259" key="15">
    <source>
        <dbReference type="Pfam" id="PF07732"/>
    </source>
</evidence>
<feature type="chain" id="PRO_5020227550" description="laccase" evidence="12">
    <location>
        <begin position="20"/>
        <end position="609"/>
    </location>
</feature>
<keyword evidence="11" id="KW-0439">Lignin degradation</keyword>
<keyword evidence="7" id="KW-0560">Oxidoreductase</keyword>
<dbReference type="FunFam" id="2.60.40.420:FF:000045">
    <property type="entry name" value="Laccase 2"/>
    <property type="match status" value="1"/>
</dbReference>